<proteinExistence type="predicted"/>
<comment type="caution">
    <text evidence="1">The sequence shown here is derived from an EMBL/GenBank/DDBJ whole genome shotgun (WGS) entry which is preliminary data.</text>
</comment>
<keyword evidence="2" id="KW-1185">Reference proteome</keyword>
<evidence type="ECO:0000313" key="2">
    <source>
        <dbReference type="Proteomes" id="UP000004431"/>
    </source>
</evidence>
<sequence>MDACAWVVTYAAYRKTQVHVITYRPDVRQAVHQKTPTDMRLREFYVTMYSCKAQLRCAKI</sequence>
<name>A0ABP2IYM1_9ACTN</name>
<protein>
    <submittedName>
        <fullName evidence="1">Uncharacterized protein</fullName>
    </submittedName>
</protein>
<accession>A0ABP2IYM1</accession>
<dbReference type="Proteomes" id="UP000004431">
    <property type="component" value="Unassembled WGS sequence"/>
</dbReference>
<evidence type="ECO:0000313" key="1">
    <source>
        <dbReference type="EMBL" id="EFL44162.1"/>
    </source>
</evidence>
<reference evidence="1 2" key="1">
    <citation type="submission" date="2010-08" db="EMBL/GenBank/DDBJ databases">
        <authorList>
            <person name="Durkin A.S."/>
            <person name="Madupu R."/>
            <person name="Torralba M."/>
            <person name="Gillis M."/>
            <person name="Methe B."/>
            <person name="Sutton G."/>
            <person name="Nelson K.E."/>
        </authorList>
    </citation>
    <scope>NUCLEOTIDE SEQUENCE [LARGE SCALE GENOMIC DNA]</scope>
    <source>
        <strain evidence="1 2">PB189-T1-4</strain>
    </source>
</reference>
<gene>
    <name evidence="1" type="ORF">HMPREF9248_0260</name>
</gene>
<dbReference type="EMBL" id="AEDQ01000018">
    <property type="protein sequence ID" value="EFL44162.1"/>
    <property type="molecule type" value="Genomic_DNA"/>
</dbReference>
<organism evidence="1 2">
    <name type="scientific">Fannyhessea vaginae PB189-T1-4</name>
    <dbReference type="NCBI Taxonomy" id="866774"/>
    <lineage>
        <taxon>Bacteria</taxon>
        <taxon>Bacillati</taxon>
        <taxon>Actinomycetota</taxon>
        <taxon>Coriobacteriia</taxon>
        <taxon>Coriobacteriales</taxon>
        <taxon>Atopobiaceae</taxon>
        <taxon>Fannyhessea</taxon>
    </lineage>
</organism>